<feature type="compositionally biased region" description="Basic and acidic residues" evidence="1">
    <location>
        <begin position="135"/>
        <end position="148"/>
    </location>
</feature>
<feature type="compositionally biased region" description="Polar residues" evidence="1">
    <location>
        <begin position="207"/>
        <end position="219"/>
    </location>
</feature>
<protein>
    <submittedName>
        <fullName evidence="2">Uncharacterized protein</fullName>
    </submittedName>
</protein>
<organism evidence="2 3">
    <name type="scientific">Fomitopsis schrenkii</name>
    <name type="common">Brown rot fungus</name>
    <dbReference type="NCBI Taxonomy" id="2126942"/>
    <lineage>
        <taxon>Eukaryota</taxon>
        <taxon>Fungi</taxon>
        <taxon>Dikarya</taxon>
        <taxon>Basidiomycota</taxon>
        <taxon>Agaricomycotina</taxon>
        <taxon>Agaricomycetes</taxon>
        <taxon>Polyporales</taxon>
        <taxon>Fomitopsis</taxon>
    </lineage>
</organism>
<reference evidence="2 3" key="1">
    <citation type="journal article" date="2012" name="Science">
        <title>The Paleozoic origin of enzymatic lignin decomposition reconstructed from 31 fungal genomes.</title>
        <authorList>
            <person name="Floudas D."/>
            <person name="Binder M."/>
            <person name="Riley R."/>
            <person name="Barry K."/>
            <person name="Blanchette R.A."/>
            <person name="Henrissat B."/>
            <person name="Martinez A.T."/>
            <person name="Otillar R."/>
            <person name="Spatafora J.W."/>
            <person name="Yadav J.S."/>
            <person name="Aerts A."/>
            <person name="Benoit I."/>
            <person name="Boyd A."/>
            <person name="Carlson A."/>
            <person name="Copeland A."/>
            <person name="Coutinho P.M."/>
            <person name="de Vries R.P."/>
            <person name="Ferreira P."/>
            <person name="Findley K."/>
            <person name="Foster B."/>
            <person name="Gaskell J."/>
            <person name="Glotzer D."/>
            <person name="Gorecki P."/>
            <person name="Heitman J."/>
            <person name="Hesse C."/>
            <person name="Hori C."/>
            <person name="Igarashi K."/>
            <person name="Jurgens J.A."/>
            <person name="Kallen N."/>
            <person name="Kersten P."/>
            <person name="Kohler A."/>
            <person name="Kuees U."/>
            <person name="Kumar T.K.A."/>
            <person name="Kuo A."/>
            <person name="LaButti K."/>
            <person name="Larrondo L.F."/>
            <person name="Lindquist E."/>
            <person name="Ling A."/>
            <person name="Lombard V."/>
            <person name="Lucas S."/>
            <person name="Lundell T."/>
            <person name="Martin R."/>
            <person name="McLaughlin D.J."/>
            <person name="Morgenstern I."/>
            <person name="Morin E."/>
            <person name="Murat C."/>
            <person name="Nagy L.G."/>
            <person name="Nolan M."/>
            <person name="Ohm R.A."/>
            <person name="Patyshakuliyeva A."/>
            <person name="Rokas A."/>
            <person name="Ruiz-Duenas F.J."/>
            <person name="Sabat G."/>
            <person name="Salamov A."/>
            <person name="Samejima M."/>
            <person name="Schmutz J."/>
            <person name="Slot J.C."/>
            <person name="St John F."/>
            <person name="Stenlid J."/>
            <person name="Sun H."/>
            <person name="Sun S."/>
            <person name="Syed K."/>
            <person name="Tsang A."/>
            <person name="Wiebenga A."/>
            <person name="Young D."/>
            <person name="Pisabarro A."/>
            <person name="Eastwood D.C."/>
            <person name="Martin F."/>
            <person name="Cullen D."/>
            <person name="Grigoriev I.V."/>
            <person name="Hibbett D.S."/>
        </authorList>
    </citation>
    <scope>NUCLEOTIDE SEQUENCE</scope>
    <source>
        <strain evidence="3">FP-58527</strain>
    </source>
</reference>
<dbReference type="InParanoid" id="S8E0L2"/>
<feature type="region of interest" description="Disordered" evidence="1">
    <location>
        <begin position="20"/>
        <end position="83"/>
    </location>
</feature>
<dbReference type="Proteomes" id="UP000015241">
    <property type="component" value="Unassembled WGS sequence"/>
</dbReference>
<accession>S8E0L2</accession>
<dbReference type="EMBL" id="KE504163">
    <property type="protein sequence ID" value="EPS98681.1"/>
    <property type="molecule type" value="Genomic_DNA"/>
</dbReference>
<dbReference type="STRING" id="743788.S8E0L2"/>
<keyword evidence="3" id="KW-1185">Reference proteome</keyword>
<feature type="compositionally biased region" description="Low complexity" evidence="1">
    <location>
        <begin position="332"/>
        <end position="355"/>
    </location>
</feature>
<feature type="compositionally biased region" description="Basic and acidic residues" evidence="1">
    <location>
        <begin position="41"/>
        <end position="58"/>
    </location>
</feature>
<feature type="compositionally biased region" description="Basic and acidic residues" evidence="1">
    <location>
        <begin position="284"/>
        <end position="295"/>
    </location>
</feature>
<sequence>MSPTPTAGLGNLAGLGSLAGLGIDPSGATAGGQSQGAAPPRDGRDRIRNVWESVRDRLGLNPRGQQEGAALTDSDNPNEVRMRPGDMFTEMARALNIGLGLGDGNVAGAQTDAASEGDLPTGGDNTDATPGAAGDRAERPLPPEDSFERFLLNLQADLRVALSEDPAGHGESRRERRSVASSAPSTSALSEDIQPVAGPSSPRRSIDSTQMVDGAAQTSEHPEDDDDIPPLEGVSDSDSDSDNESEDEEDEEVSHDHASHHSEAPRSPRTPTPIPTGAFPFGPDTRHTGEGERRPPGVNLWRLYRFAPIPASHTAEHAAGTSTASTNHSPDAQATSSPEAPTTAASATDSTPAHAEPATSVPGSTTGQNANVVVPVIVVGLQSAQDDAHSSESEPRSSGEWRDSPTPGASAGQSQSRGRSWQSRAASALRGLRPGHRTSRNRQNRDAAGARTFLIYVIGGYYPPNHHMVTGSDSLDSYEALWYVVDVFRGM</sequence>
<dbReference type="HOGENOM" id="CLU_555513_0_0_1"/>
<evidence type="ECO:0000256" key="1">
    <source>
        <dbReference type="SAM" id="MobiDB-lite"/>
    </source>
</evidence>
<feature type="region of interest" description="Disordered" evidence="1">
    <location>
        <begin position="162"/>
        <end position="297"/>
    </location>
</feature>
<proteinExistence type="predicted"/>
<feature type="compositionally biased region" description="Acidic residues" evidence="1">
    <location>
        <begin position="222"/>
        <end position="253"/>
    </location>
</feature>
<gene>
    <name evidence="2" type="ORF">FOMPIDRAFT_1126068</name>
</gene>
<feature type="compositionally biased region" description="Polar residues" evidence="1">
    <location>
        <begin position="320"/>
        <end position="330"/>
    </location>
</feature>
<evidence type="ECO:0000313" key="2">
    <source>
        <dbReference type="EMBL" id="EPS98681.1"/>
    </source>
</evidence>
<feature type="region of interest" description="Disordered" evidence="1">
    <location>
        <begin position="383"/>
        <end position="446"/>
    </location>
</feature>
<feature type="compositionally biased region" description="Low complexity" evidence="1">
    <location>
        <begin position="408"/>
        <end position="428"/>
    </location>
</feature>
<feature type="compositionally biased region" description="Basic and acidic residues" evidence="1">
    <location>
        <begin position="254"/>
        <end position="266"/>
    </location>
</feature>
<feature type="region of interest" description="Disordered" evidence="1">
    <location>
        <begin position="312"/>
        <end position="368"/>
    </location>
</feature>
<feature type="compositionally biased region" description="Basic and acidic residues" evidence="1">
    <location>
        <begin position="386"/>
        <end position="403"/>
    </location>
</feature>
<feature type="region of interest" description="Disordered" evidence="1">
    <location>
        <begin position="102"/>
        <end position="148"/>
    </location>
</feature>
<evidence type="ECO:0000313" key="3">
    <source>
        <dbReference type="Proteomes" id="UP000015241"/>
    </source>
</evidence>
<dbReference type="AlphaFoldDB" id="S8E0L2"/>
<feature type="compositionally biased region" description="Basic residues" evidence="1">
    <location>
        <begin position="433"/>
        <end position="442"/>
    </location>
</feature>
<feature type="compositionally biased region" description="Basic and acidic residues" evidence="1">
    <location>
        <begin position="166"/>
        <end position="178"/>
    </location>
</feature>
<dbReference type="eggNOG" id="KOG0800">
    <property type="taxonomic scope" value="Eukaryota"/>
</dbReference>
<dbReference type="OrthoDB" id="8062037at2759"/>
<name>S8E0L2_FOMSC</name>